<name>A0A239KMR4_9ACTN</name>
<evidence type="ECO:0000313" key="2">
    <source>
        <dbReference type="Proteomes" id="UP000198280"/>
    </source>
</evidence>
<reference evidence="1 2" key="1">
    <citation type="submission" date="2017-06" db="EMBL/GenBank/DDBJ databases">
        <authorList>
            <person name="Kim H.J."/>
            <person name="Triplett B.A."/>
        </authorList>
    </citation>
    <scope>NUCLEOTIDE SEQUENCE [LARGE SCALE GENOMIC DNA]</scope>
    <source>
        <strain evidence="1 2">CGMCC 4.1858</strain>
    </source>
</reference>
<evidence type="ECO:0000313" key="1">
    <source>
        <dbReference type="EMBL" id="SNT19656.1"/>
    </source>
</evidence>
<gene>
    <name evidence="1" type="ORF">SAMN05216252_11676</name>
</gene>
<dbReference type="Proteomes" id="UP000198280">
    <property type="component" value="Unassembled WGS sequence"/>
</dbReference>
<proteinExistence type="predicted"/>
<protein>
    <submittedName>
        <fullName evidence="1">Uncharacterized protein</fullName>
    </submittedName>
</protein>
<organism evidence="1 2">
    <name type="scientific">Actinacidiphila glaucinigra</name>
    <dbReference type="NCBI Taxonomy" id="235986"/>
    <lineage>
        <taxon>Bacteria</taxon>
        <taxon>Bacillati</taxon>
        <taxon>Actinomycetota</taxon>
        <taxon>Actinomycetes</taxon>
        <taxon>Kitasatosporales</taxon>
        <taxon>Streptomycetaceae</taxon>
        <taxon>Actinacidiphila</taxon>
    </lineage>
</organism>
<accession>A0A239KMR4</accession>
<keyword evidence="2" id="KW-1185">Reference proteome</keyword>
<sequence length="31" mass="3465">MANLPKLRSPTTRITTLIQAILCLHLACSER</sequence>
<dbReference type="AlphaFoldDB" id="A0A239KMR4"/>
<dbReference type="EMBL" id="FZOF01000016">
    <property type="protein sequence ID" value="SNT19656.1"/>
    <property type="molecule type" value="Genomic_DNA"/>
</dbReference>